<protein>
    <recommendedName>
        <fullName evidence="10">SigE family RNA polymerase sigma factor</fullName>
    </recommendedName>
</protein>
<dbReference type="GO" id="GO:0016987">
    <property type="term" value="F:sigma factor activity"/>
    <property type="evidence" value="ECO:0007669"/>
    <property type="project" value="UniProtKB-KW"/>
</dbReference>
<organism evidence="8 9">
    <name type="scientific">Embleya scabrispora</name>
    <dbReference type="NCBI Taxonomy" id="159449"/>
    <lineage>
        <taxon>Bacteria</taxon>
        <taxon>Bacillati</taxon>
        <taxon>Actinomycetota</taxon>
        <taxon>Actinomycetes</taxon>
        <taxon>Kitasatosporales</taxon>
        <taxon>Streptomycetaceae</taxon>
        <taxon>Embleya</taxon>
    </lineage>
</organism>
<evidence type="ECO:0000259" key="7">
    <source>
        <dbReference type="Pfam" id="PF08281"/>
    </source>
</evidence>
<keyword evidence="4" id="KW-0238">DNA-binding</keyword>
<reference evidence="8 9" key="1">
    <citation type="submission" date="2017-03" db="EMBL/GenBank/DDBJ databases">
        <title>Draft genome sequence of Streptomyces scabrisporus NF3, endophyte isolated from Amphipterygium adstringens.</title>
        <authorList>
            <person name="Vazquez M."/>
            <person name="Ceapa C.D."/>
            <person name="Rodriguez Luna D."/>
            <person name="Sanchez Esquivel S."/>
        </authorList>
    </citation>
    <scope>NUCLEOTIDE SEQUENCE [LARGE SCALE GENOMIC DNA]</scope>
    <source>
        <strain evidence="8 9">NF3</strain>
    </source>
</reference>
<keyword evidence="5" id="KW-0804">Transcription</keyword>
<evidence type="ECO:0000313" key="9">
    <source>
        <dbReference type="Proteomes" id="UP000190037"/>
    </source>
</evidence>
<sequence>MTGTSEGGEADGTALARLLAARGSALKGYAYLLCGDAALAEDLVQEALVRALGSRRARSVEHLESYVRKVILNLVMDGTRRRTRWLRIRPLFVMPTEPTEDEGSTSAVRLTVRDALLGLSPRQRACVVLRYYEDRSVAGIAEELGCGEGTVKRHLHDARRTLADMLRELDTTAEKVGHGV</sequence>
<dbReference type="Gene3D" id="1.10.10.10">
    <property type="entry name" value="Winged helix-like DNA-binding domain superfamily/Winged helix DNA-binding domain"/>
    <property type="match status" value="1"/>
</dbReference>
<dbReference type="InterPro" id="IPR013249">
    <property type="entry name" value="RNA_pol_sigma70_r4_t2"/>
</dbReference>
<dbReference type="STRING" id="159449.B4N89_07375"/>
<dbReference type="Pfam" id="PF04542">
    <property type="entry name" value="Sigma70_r2"/>
    <property type="match status" value="1"/>
</dbReference>
<evidence type="ECO:0000259" key="6">
    <source>
        <dbReference type="Pfam" id="PF04542"/>
    </source>
</evidence>
<dbReference type="GO" id="GO:0006352">
    <property type="term" value="P:DNA-templated transcription initiation"/>
    <property type="evidence" value="ECO:0007669"/>
    <property type="project" value="InterPro"/>
</dbReference>
<dbReference type="EMBL" id="MWQN01000001">
    <property type="protein sequence ID" value="OPC80796.1"/>
    <property type="molecule type" value="Genomic_DNA"/>
</dbReference>
<keyword evidence="3" id="KW-0731">Sigma factor</keyword>
<evidence type="ECO:0000256" key="2">
    <source>
        <dbReference type="ARBA" id="ARBA00023015"/>
    </source>
</evidence>
<evidence type="ECO:0008006" key="10">
    <source>
        <dbReference type="Google" id="ProtNLM"/>
    </source>
</evidence>
<dbReference type="CDD" id="cd06171">
    <property type="entry name" value="Sigma70_r4"/>
    <property type="match status" value="1"/>
</dbReference>
<dbReference type="InterPro" id="IPR039425">
    <property type="entry name" value="RNA_pol_sigma-70-like"/>
</dbReference>
<dbReference type="Gene3D" id="1.10.1740.10">
    <property type="match status" value="1"/>
</dbReference>
<keyword evidence="9" id="KW-1185">Reference proteome</keyword>
<dbReference type="InterPro" id="IPR036388">
    <property type="entry name" value="WH-like_DNA-bd_sf"/>
</dbReference>
<dbReference type="SUPFAM" id="SSF88946">
    <property type="entry name" value="Sigma2 domain of RNA polymerase sigma factors"/>
    <property type="match status" value="1"/>
</dbReference>
<evidence type="ECO:0000256" key="5">
    <source>
        <dbReference type="ARBA" id="ARBA00023163"/>
    </source>
</evidence>
<dbReference type="Pfam" id="PF08281">
    <property type="entry name" value="Sigma70_r4_2"/>
    <property type="match status" value="1"/>
</dbReference>
<accession>A0A1T3NVF7</accession>
<dbReference type="OrthoDB" id="3783006at2"/>
<dbReference type="RefSeq" id="WP_078975049.1">
    <property type="nucleotide sequence ID" value="NZ_MWQN01000001.1"/>
</dbReference>
<dbReference type="SUPFAM" id="SSF88659">
    <property type="entry name" value="Sigma3 and sigma4 domains of RNA polymerase sigma factors"/>
    <property type="match status" value="1"/>
</dbReference>
<evidence type="ECO:0000256" key="3">
    <source>
        <dbReference type="ARBA" id="ARBA00023082"/>
    </source>
</evidence>
<dbReference type="InterPro" id="IPR014284">
    <property type="entry name" value="RNA_pol_sigma-70_dom"/>
</dbReference>
<dbReference type="InterPro" id="IPR013324">
    <property type="entry name" value="RNA_pol_sigma_r3/r4-like"/>
</dbReference>
<comment type="caution">
    <text evidence="8">The sequence shown here is derived from an EMBL/GenBank/DDBJ whole genome shotgun (WGS) entry which is preliminary data.</text>
</comment>
<feature type="domain" description="RNA polymerase sigma-70 region 2" evidence="6">
    <location>
        <begin position="23"/>
        <end position="84"/>
    </location>
</feature>
<proteinExistence type="inferred from homology"/>
<dbReference type="Proteomes" id="UP000190037">
    <property type="component" value="Unassembled WGS sequence"/>
</dbReference>
<gene>
    <name evidence="8" type="ORF">B4N89_07375</name>
</gene>
<evidence type="ECO:0000256" key="1">
    <source>
        <dbReference type="ARBA" id="ARBA00010641"/>
    </source>
</evidence>
<dbReference type="GO" id="GO:0003677">
    <property type="term" value="F:DNA binding"/>
    <property type="evidence" value="ECO:0007669"/>
    <property type="project" value="UniProtKB-KW"/>
</dbReference>
<dbReference type="AlphaFoldDB" id="A0A1T3NVF7"/>
<evidence type="ECO:0000313" key="8">
    <source>
        <dbReference type="EMBL" id="OPC80796.1"/>
    </source>
</evidence>
<evidence type="ECO:0000256" key="4">
    <source>
        <dbReference type="ARBA" id="ARBA00023125"/>
    </source>
</evidence>
<dbReference type="PANTHER" id="PTHR43133:SF8">
    <property type="entry name" value="RNA POLYMERASE SIGMA FACTOR HI_1459-RELATED"/>
    <property type="match status" value="1"/>
</dbReference>
<dbReference type="InterPro" id="IPR007627">
    <property type="entry name" value="RNA_pol_sigma70_r2"/>
</dbReference>
<keyword evidence="2" id="KW-0805">Transcription regulation</keyword>
<feature type="domain" description="RNA polymerase sigma factor 70 region 4 type 2" evidence="7">
    <location>
        <begin position="111"/>
        <end position="162"/>
    </location>
</feature>
<dbReference type="PANTHER" id="PTHR43133">
    <property type="entry name" value="RNA POLYMERASE ECF-TYPE SIGMA FACTO"/>
    <property type="match status" value="1"/>
</dbReference>
<dbReference type="NCBIfam" id="TIGR02937">
    <property type="entry name" value="sigma70-ECF"/>
    <property type="match status" value="1"/>
</dbReference>
<dbReference type="InterPro" id="IPR013325">
    <property type="entry name" value="RNA_pol_sigma_r2"/>
</dbReference>
<name>A0A1T3NVF7_9ACTN</name>
<comment type="similarity">
    <text evidence="1">Belongs to the sigma-70 factor family. ECF subfamily.</text>
</comment>